<name>A0ABP0AK03_9PEZI</name>
<proteinExistence type="predicted"/>
<comment type="caution">
    <text evidence="3">The sequence shown here is derived from an EMBL/GenBank/DDBJ whole genome shotgun (WGS) entry which is preliminary data.</text>
</comment>
<accession>A0ABP0AK03</accession>
<gene>
    <name evidence="3" type="ORF">SBRCBS47491_000002</name>
</gene>
<dbReference type="Proteomes" id="UP001642406">
    <property type="component" value="Unassembled WGS sequence"/>
</dbReference>
<evidence type="ECO:0000313" key="4">
    <source>
        <dbReference type="Proteomes" id="UP001642406"/>
    </source>
</evidence>
<dbReference type="PANTHER" id="PTHR10696:SF49">
    <property type="entry name" value="TAUD_TFDA-LIKE DOMAIN-CONTAINING PROTEIN"/>
    <property type="match status" value="1"/>
</dbReference>
<feature type="domain" description="TauD/TfdA-like" evidence="2">
    <location>
        <begin position="89"/>
        <end position="336"/>
    </location>
</feature>
<dbReference type="Pfam" id="PF02668">
    <property type="entry name" value="TauD"/>
    <property type="match status" value="1"/>
</dbReference>
<evidence type="ECO:0000256" key="1">
    <source>
        <dbReference type="ARBA" id="ARBA00023002"/>
    </source>
</evidence>
<organism evidence="3 4">
    <name type="scientific">Sporothrix bragantina</name>
    <dbReference type="NCBI Taxonomy" id="671064"/>
    <lineage>
        <taxon>Eukaryota</taxon>
        <taxon>Fungi</taxon>
        <taxon>Dikarya</taxon>
        <taxon>Ascomycota</taxon>
        <taxon>Pezizomycotina</taxon>
        <taxon>Sordariomycetes</taxon>
        <taxon>Sordariomycetidae</taxon>
        <taxon>Ophiostomatales</taxon>
        <taxon>Ophiostomataceae</taxon>
        <taxon>Sporothrix</taxon>
    </lineage>
</organism>
<evidence type="ECO:0000313" key="3">
    <source>
        <dbReference type="EMBL" id="CAK7208173.1"/>
    </source>
</evidence>
<keyword evidence="1" id="KW-0560">Oxidoreductase</keyword>
<dbReference type="InterPro" id="IPR003819">
    <property type="entry name" value="TauD/TfdA-like"/>
</dbReference>
<reference evidence="3 4" key="1">
    <citation type="submission" date="2024-01" db="EMBL/GenBank/DDBJ databases">
        <authorList>
            <person name="Allen C."/>
            <person name="Tagirdzhanova G."/>
        </authorList>
    </citation>
    <scope>NUCLEOTIDE SEQUENCE [LARGE SCALE GENOMIC DNA]</scope>
</reference>
<dbReference type="SUPFAM" id="SSF51197">
    <property type="entry name" value="Clavaminate synthase-like"/>
    <property type="match status" value="1"/>
</dbReference>
<evidence type="ECO:0000259" key="2">
    <source>
        <dbReference type="Pfam" id="PF02668"/>
    </source>
</evidence>
<dbReference type="InterPro" id="IPR050411">
    <property type="entry name" value="AlphaKG_dependent_hydroxylases"/>
</dbReference>
<dbReference type="InterPro" id="IPR042098">
    <property type="entry name" value="TauD-like_sf"/>
</dbReference>
<dbReference type="PANTHER" id="PTHR10696">
    <property type="entry name" value="GAMMA-BUTYROBETAINE HYDROXYLASE-RELATED"/>
    <property type="match status" value="1"/>
</dbReference>
<dbReference type="EMBL" id="CAWUHC010000001">
    <property type="protein sequence ID" value="CAK7208173.1"/>
    <property type="molecule type" value="Genomic_DNA"/>
</dbReference>
<protein>
    <recommendedName>
        <fullName evidence="2">TauD/TfdA-like domain-containing protein</fullName>
    </recommendedName>
</protein>
<sequence length="384" mass="43040">MPSFTGPVAAAERIVSVPDLASASLAVQQNDAQALPKGFPAKLDTKLAWVGNDFKGPQDYVYQLTSTDLAEISQALTHFKGLELDGEQVSRDTFPLPQLGAKLDQLSAEVHNGRGFCLVRGVKPEEYSIEDLTLIYLGVQTHIADERAHQDNKGNMLVHIIADKTSKTSTEHHRHSNKSITFHTEETGDIVGWLTRNTASSGGRCILASAHTVYNALAASRPDLLRLLARADWPFAFPHFQCRPIFFNEDNKVMINFGRTPLLGNSIHPRPKNLPTVSARQVEALDAIETIAKATQLEIPTQAGDMHFINNLAVLHRRESFQDGAAVVEKRHLVRMRLRNSQLGWKLPQELQGEWELGFDEEHRRVWHIEPMPEAFFPLRKYPN</sequence>
<keyword evidence="4" id="KW-1185">Reference proteome</keyword>
<dbReference type="Gene3D" id="3.60.130.10">
    <property type="entry name" value="Clavaminate synthase-like"/>
    <property type="match status" value="1"/>
</dbReference>